<dbReference type="SMART" id="SM00933">
    <property type="entry name" value="NurA"/>
    <property type="match status" value="1"/>
</dbReference>
<reference evidence="2 3" key="1">
    <citation type="submission" date="2018-04" db="EMBL/GenBank/DDBJ databases">
        <title>Genomic Encyclopedia of Type Strains, Phase IV (KMG-IV): sequencing the most valuable type-strain genomes for metagenomic binning, comparative biology and taxonomic classification.</title>
        <authorList>
            <person name="Goeker M."/>
        </authorList>
    </citation>
    <scope>NUCLEOTIDE SEQUENCE [LARGE SCALE GENOMIC DNA]</scope>
    <source>
        <strain evidence="2 3">DSM 20705</strain>
    </source>
</reference>
<evidence type="ECO:0000259" key="1">
    <source>
        <dbReference type="SMART" id="SM00933"/>
    </source>
</evidence>
<protein>
    <submittedName>
        <fullName evidence="2">NurA domain-containing protein</fullName>
    </submittedName>
</protein>
<accession>A0A2U1E5F5</accession>
<evidence type="ECO:0000313" key="2">
    <source>
        <dbReference type="EMBL" id="PVY95184.1"/>
    </source>
</evidence>
<proteinExistence type="predicted"/>
<comment type="caution">
    <text evidence="2">The sequence shown here is derived from an EMBL/GenBank/DDBJ whole genome shotgun (WGS) entry which is preliminary data.</text>
</comment>
<gene>
    <name evidence="2" type="ORF">C7381_10272</name>
</gene>
<dbReference type="Proteomes" id="UP000245793">
    <property type="component" value="Unassembled WGS sequence"/>
</dbReference>
<dbReference type="RefSeq" id="WP_116479669.1">
    <property type="nucleotide sequence ID" value="NZ_CAUPJO010000017.1"/>
</dbReference>
<dbReference type="AlphaFoldDB" id="A0A2U1E5F5"/>
<sequence length="298" mass="34411">MEIEEIFKSFNDRLLDKHKKLKNEVTKEKLLTLGEFYMSRHLTDEEMNSFLPKGIAAVDGSNNSYGGADPNIIHFLRACYIPDMKRDRVEEVRILSPLVDVEVSPKSELSKLELIAAMKGLEKYDSKALLMDGGLIRYILDAEDEYNELLELVKERDTLFMGVIEDMKSRSISKALDVDGFDRELLFGKLAPGEAFFLHDELNLKKESSISTIYLRPGNDPMAISIDFPNFLGDKRELITNLVRTLTPDMSRGIPFILDIVDKYAKVTDKDMQYFIKKYISEDVKRLYLDEARQKRWM</sequence>
<dbReference type="Pfam" id="PF09376">
    <property type="entry name" value="NurA"/>
    <property type="match status" value="1"/>
</dbReference>
<organism evidence="2 3">
    <name type="scientific">Ezakiella coagulans</name>
    <dbReference type="NCBI Taxonomy" id="46507"/>
    <lineage>
        <taxon>Bacteria</taxon>
        <taxon>Bacillati</taxon>
        <taxon>Bacillota</taxon>
        <taxon>Tissierellia</taxon>
        <taxon>Ezakiella</taxon>
    </lineage>
</organism>
<feature type="domain" description="NurA" evidence="1">
    <location>
        <begin position="53"/>
        <end position="267"/>
    </location>
</feature>
<dbReference type="InterPro" id="IPR018977">
    <property type="entry name" value="NurA_domain"/>
</dbReference>
<dbReference type="EMBL" id="QEKV01000002">
    <property type="protein sequence ID" value="PVY95184.1"/>
    <property type="molecule type" value="Genomic_DNA"/>
</dbReference>
<evidence type="ECO:0000313" key="3">
    <source>
        <dbReference type="Proteomes" id="UP000245793"/>
    </source>
</evidence>
<keyword evidence="3" id="KW-1185">Reference proteome</keyword>
<name>A0A2U1E5F5_9FIRM</name>